<organism evidence="2 3">
    <name type="scientific">Fructilactobacillus fructivorans</name>
    <dbReference type="NCBI Taxonomy" id="1614"/>
    <lineage>
        <taxon>Bacteria</taxon>
        <taxon>Bacillati</taxon>
        <taxon>Bacillota</taxon>
        <taxon>Bacilli</taxon>
        <taxon>Lactobacillales</taxon>
        <taxon>Lactobacillaceae</taxon>
        <taxon>Fructilactobacillus</taxon>
    </lineage>
</organism>
<evidence type="ECO:0000256" key="1">
    <source>
        <dbReference type="SAM" id="Phobius"/>
    </source>
</evidence>
<dbReference type="RefSeq" id="WP_029327181.1">
    <property type="nucleotide sequence ID" value="NZ_AZDS01000005.1"/>
</dbReference>
<gene>
    <name evidence="2" type="ORF">LF543_01510</name>
</gene>
<evidence type="ECO:0000313" key="2">
    <source>
        <dbReference type="EMBL" id="QFX92329.1"/>
    </source>
</evidence>
<dbReference type="KEGG" id="lfv:LF543_01510"/>
<keyword evidence="1" id="KW-0472">Membrane</keyword>
<dbReference type="EMBL" id="CP045562">
    <property type="protein sequence ID" value="QFX92329.1"/>
    <property type="molecule type" value="Genomic_DNA"/>
</dbReference>
<accession>A0AAE6NZK6</accession>
<protein>
    <submittedName>
        <fullName evidence="2">Uncharacterized protein</fullName>
    </submittedName>
</protein>
<keyword evidence="1" id="KW-1133">Transmembrane helix</keyword>
<reference evidence="2 3" key="1">
    <citation type="submission" date="2019-10" db="EMBL/GenBank/DDBJ databases">
        <title>Genome sequencing of Lactobacillus fructivorans.</title>
        <authorList>
            <person name="Kim K."/>
        </authorList>
    </citation>
    <scope>NUCLEOTIDE SEQUENCE [LARGE SCALE GENOMIC DNA]</scope>
    <source>
        <strain evidence="2 3">LF543</strain>
    </source>
</reference>
<dbReference type="Proteomes" id="UP000327194">
    <property type="component" value="Chromosome"/>
</dbReference>
<keyword evidence="1" id="KW-0812">Transmembrane</keyword>
<feature type="transmembrane region" description="Helical" evidence="1">
    <location>
        <begin position="7"/>
        <end position="29"/>
    </location>
</feature>
<name>A0AAE6NZK6_9LACO</name>
<evidence type="ECO:0000313" key="3">
    <source>
        <dbReference type="Proteomes" id="UP000327194"/>
    </source>
</evidence>
<dbReference type="AlphaFoldDB" id="A0AAE6NZK6"/>
<proteinExistence type="predicted"/>
<sequence length="124" mass="14300">MSKTKWMITVIIGIPFILIGYLFLVMYPWESVLETSCVKAQTENVISGSDATLKKYSKNKETYKYLKRNKGKHLTKMTDNQYGGHLFYNSGLWGRKTIGVTGTIQQNKLGSLFFPYKLKQIYLN</sequence>